<organism evidence="5 6">
    <name type="scientific">Buttiauxella agrestis ATCC 33320</name>
    <dbReference type="NCBI Taxonomy" id="1006004"/>
    <lineage>
        <taxon>Bacteria</taxon>
        <taxon>Pseudomonadati</taxon>
        <taxon>Pseudomonadota</taxon>
        <taxon>Gammaproteobacteria</taxon>
        <taxon>Enterobacterales</taxon>
        <taxon>Enterobacteriaceae</taxon>
        <taxon>Buttiauxella</taxon>
    </lineage>
</organism>
<dbReference type="InterPro" id="IPR009594">
    <property type="entry name" value="Tscrpt_reg_HTH_AraC_N"/>
</dbReference>
<dbReference type="PROSITE" id="PS01124">
    <property type="entry name" value="HTH_ARAC_FAMILY_2"/>
    <property type="match status" value="1"/>
</dbReference>
<dbReference type="GO" id="GO:0003700">
    <property type="term" value="F:DNA-binding transcription factor activity"/>
    <property type="evidence" value="ECO:0007669"/>
    <property type="project" value="InterPro"/>
</dbReference>
<keyword evidence="2" id="KW-0238">DNA-binding</keyword>
<reference evidence="5 6" key="1">
    <citation type="submission" date="2014-05" db="EMBL/GenBank/DDBJ databases">
        <title>ATOL: Assembling a taxonomically balanced genome-scale reconstruction of the evolutionary history of the Enterobacteriaceae.</title>
        <authorList>
            <person name="Plunkett G.III."/>
            <person name="Neeno-Eckwall E.C."/>
            <person name="Glasner J.D."/>
            <person name="Perna N.T."/>
        </authorList>
    </citation>
    <scope>NUCLEOTIDE SEQUENCE [LARGE SCALE GENOMIC DNA]</scope>
    <source>
        <strain evidence="5 6">ATCC 33320</strain>
    </source>
</reference>
<dbReference type="InterPro" id="IPR018062">
    <property type="entry name" value="HTH_AraC-typ_CS"/>
</dbReference>
<gene>
    <name evidence="5" type="ORF">GBAG_1804</name>
</gene>
<dbReference type="Pfam" id="PF06719">
    <property type="entry name" value="AraC_N"/>
    <property type="match status" value="1"/>
</dbReference>
<proteinExistence type="predicted"/>
<keyword evidence="1" id="KW-0805">Transcription regulation</keyword>
<dbReference type="Gene3D" id="1.10.10.60">
    <property type="entry name" value="Homeodomain-like"/>
    <property type="match status" value="1"/>
</dbReference>
<evidence type="ECO:0000256" key="1">
    <source>
        <dbReference type="ARBA" id="ARBA00023015"/>
    </source>
</evidence>
<accession>A0A085GEE3</accession>
<dbReference type="AlphaFoldDB" id="A0A085GEE3"/>
<sequence length="314" mass="35156">MPEEANIQRPEGHILTELCQRVAAHYQRRGTMDRDFVTALPWLSFVRIPEPTVLNRGMLQPSMCIVLQGRKKMLIGDNVTEYGPGSYSLAAVDMPVSGQVTQASESAPYYGVRIDLDSKEIADLIVSLQITLPEKQHEASNAGAWVTQSDEALQEAFLRLVKLLDTPDDLPVLSKLIKQEILYRLVTAPAGSAFWKQTLAWTQGKGIGEALAWIKRHFAEPLKIDELAKRVGMSSSSLHHRFKALTVMSPLQYQKQIRLLEARRLLLSGSLDVANVAWLVGYESPSQFNREYRRSFGAAPLQDVETLRQMGVTL</sequence>
<dbReference type="SUPFAM" id="SSF46689">
    <property type="entry name" value="Homeodomain-like"/>
    <property type="match status" value="2"/>
</dbReference>
<keyword evidence="3" id="KW-0804">Transcription</keyword>
<dbReference type="Pfam" id="PF12833">
    <property type="entry name" value="HTH_18"/>
    <property type="match status" value="1"/>
</dbReference>
<dbReference type="SMART" id="SM00342">
    <property type="entry name" value="HTH_ARAC"/>
    <property type="match status" value="1"/>
</dbReference>
<evidence type="ECO:0000259" key="4">
    <source>
        <dbReference type="PROSITE" id="PS01124"/>
    </source>
</evidence>
<evidence type="ECO:0000256" key="3">
    <source>
        <dbReference type="ARBA" id="ARBA00023163"/>
    </source>
</evidence>
<protein>
    <submittedName>
        <fullName evidence="5">AraC family transcriptional regulator</fullName>
    </submittedName>
</protein>
<dbReference type="OrthoDB" id="34150at2"/>
<dbReference type="PROSITE" id="PS00041">
    <property type="entry name" value="HTH_ARAC_FAMILY_1"/>
    <property type="match status" value="1"/>
</dbReference>
<keyword evidence="6" id="KW-1185">Reference proteome</keyword>
<evidence type="ECO:0000256" key="2">
    <source>
        <dbReference type="ARBA" id="ARBA00023125"/>
    </source>
</evidence>
<dbReference type="PANTHER" id="PTHR43436">
    <property type="entry name" value="ARAC-FAMILY TRANSCRIPTIONAL REGULATOR"/>
    <property type="match status" value="1"/>
</dbReference>
<evidence type="ECO:0000313" key="5">
    <source>
        <dbReference type="EMBL" id="KFC82088.1"/>
    </source>
</evidence>
<dbReference type="RefSeq" id="WP_034495158.1">
    <property type="nucleotide sequence ID" value="NZ_JMPI01000025.1"/>
</dbReference>
<dbReference type="STRING" id="1006004.GBAG_1804"/>
<dbReference type="PANTHER" id="PTHR43436:SF1">
    <property type="entry name" value="TRANSCRIPTIONAL REGULATORY PROTEIN"/>
    <property type="match status" value="1"/>
</dbReference>
<dbReference type="GO" id="GO:0043565">
    <property type="term" value="F:sequence-specific DNA binding"/>
    <property type="evidence" value="ECO:0007669"/>
    <property type="project" value="InterPro"/>
</dbReference>
<dbReference type="eggNOG" id="COG2207">
    <property type="taxonomic scope" value="Bacteria"/>
</dbReference>
<comment type="caution">
    <text evidence="5">The sequence shown here is derived from an EMBL/GenBank/DDBJ whole genome shotgun (WGS) entry which is preliminary data.</text>
</comment>
<dbReference type="Proteomes" id="UP000028653">
    <property type="component" value="Unassembled WGS sequence"/>
</dbReference>
<dbReference type="EMBL" id="JMPI01000025">
    <property type="protein sequence ID" value="KFC82088.1"/>
    <property type="molecule type" value="Genomic_DNA"/>
</dbReference>
<dbReference type="InterPro" id="IPR018060">
    <property type="entry name" value="HTH_AraC"/>
</dbReference>
<evidence type="ECO:0000313" key="6">
    <source>
        <dbReference type="Proteomes" id="UP000028653"/>
    </source>
</evidence>
<feature type="domain" description="HTH araC/xylS-type" evidence="4">
    <location>
        <begin position="208"/>
        <end position="306"/>
    </location>
</feature>
<dbReference type="InterPro" id="IPR009057">
    <property type="entry name" value="Homeodomain-like_sf"/>
</dbReference>
<name>A0A085GEE3_9ENTR</name>